<dbReference type="RefSeq" id="WP_141199669.1">
    <property type="nucleotide sequence ID" value="NZ_CP041186.1"/>
</dbReference>
<keyword evidence="2" id="KW-0812">Transmembrane</keyword>
<feature type="region of interest" description="Disordered" evidence="1">
    <location>
        <begin position="37"/>
        <end position="64"/>
    </location>
</feature>
<proteinExistence type="predicted"/>
<accession>A0A4Y6PXZ5</accession>
<dbReference type="AlphaFoldDB" id="A0A4Y6PXZ5"/>
<dbReference type="Proteomes" id="UP000315995">
    <property type="component" value="Chromosome"/>
</dbReference>
<protein>
    <submittedName>
        <fullName evidence="3">Uncharacterized protein</fullName>
    </submittedName>
</protein>
<gene>
    <name evidence="3" type="ORF">FIV42_21400</name>
</gene>
<feature type="compositionally biased region" description="Basic residues" evidence="1">
    <location>
        <begin position="37"/>
        <end position="47"/>
    </location>
</feature>
<evidence type="ECO:0000256" key="2">
    <source>
        <dbReference type="SAM" id="Phobius"/>
    </source>
</evidence>
<evidence type="ECO:0000313" key="4">
    <source>
        <dbReference type="Proteomes" id="UP000315995"/>
    </source>
</evidence>
<evidence type="ECO:0000313" key="3">
    <source>
        <dbReference type="EMBL" id="QDG53208.1"/>
    </source>
</evidence>
<sequence length="64" mass="7227">MGMSSAHIFYIPIIFFVGVFAGFFLGRRAAENEARELKKRRARRKAVRDHAKEEQGADETNAAS</sequence>
<evidence type="ECO:0000256" key="1">
    <source>
        <dbReference type="SAM" id="MobiDB-lite"/>
    </source>
</evidence>
<dbReference type="EMBL" id="CP041186">
    <property type="protein sequence ID" value="QDG53208.1"/>
    <property type="molecule type" value="Genomic_DNA"/>
</dbReference>
<reference evidence="3 4" key="1">
    <citation type="submission" date="2019-06" db="EMBL/GenBank/DDBJ databases">
        <title>Persicimonas caeni gen. nov., sp. nov., a predatory bacterium isolated from solar saltern.</title>
        <authorList>
            <person name="Wang S."/>
        </authorList>
    </citation>
    <scope>NUCLEOTIDE SEQUENCE [LARGE SCALE GENOMIC DNA]</scope>
    <source>
        <strain evidence="3 4">YN101</strain>
    </source>
</reference>
<organism evidence="3 4">
    <name type="scientific">Persicimonas caeni</name>
    <dbReference type="NCBI Taxonomy" id="2292766"/>
    <lineage>
        <taxon>Bacteria</taxon>
        <taxon>Deltaproteobacteria</taxon>
        <taxon>Bradymonadales</taxon>
        <taxon>Bradymonadaceae</taxon>
        <taxon>Persicimonas</taxon>
    </lineage>
</organism>
<keyword evidence="2" id="KW-0472">Membrane</keyword>
<keyword evidence="4" id="KW-1185">Reference proteome</keyword>
<name>A0A4Y6PXZ5_PERCE</name>
<accession>A0A5B8Y9F5</accession>
<keyword evidence="2" id="KW-1133">Transmembrane helix</keyword>
<feature type="transmembrane region" description="Helical" evidence="2">
    <location>
        <begin position="6"/>
        <end position="25"/>
    </location>
</feature>